<evidence type="ECO:0000256" key="4">
    <source>
        <dbReference type="ARBA" id="ARBA00023242"/>
    </source>
</evidence>
<protein>
    <recommendedName>
        <fullName evidence="5">Pre-rRNA-processing protein</fullName>
    </recommendedName>
</protein>
<evidence type="ECO:0000256" key="6">
    <source>
        <dbReference type="SAM" id="MobiDB-lite"/>
    </source>
</evidence>
<evidence type="ECO:0000256" key="2">
    <source>
        <dbReference type="ARBA" id="ARBA00004123"/>
    </source>
</evidence>
<feature type="compositionally biased region" description="Basic residues" evidence="6">
    <location>
        <begin position="1"/>
        <end position="10"/>
    </location>
</feature>
<evidence type="ECO:0000313" key="9">
    <source>
        <dbReference type="Proteomes" id="UP000007431"/>
    </source>
</evidence>
<comment type="function">
    <text evidence="1 5">Component of the RIX1 complex required for processing of ITS2 sequences from 35S pre-rRNA.</text>
</comment>
<dbReference type="PANTHER" id="PTHR16056:SF2">
    <property type="entry name" value="TESTIS-EXPRESSED PROTEIN 10"/>
    <property type="match status" value="1"/>
</dbReference>
<dbReference type="InterPro" id="IPR024679">
    <property type="entry name" value="Ipi1_N"/>
</dbReference>
<dbReference type="AlphaFoldDB" id="D8PQT0"/>
<evidence type="ECO:0000259" key="7">
    <source>
        <dbReference type="Pfam" id="PF12333"/>
    </source>
</evidence>
<comment type="similarity">
    <text evidence="3 5">Belongs to the IPI1/TEX10 family.</text>
</comment>
<dbReference type="HOGENOM" id="CLU_013988_0_0_1"/>
<dbReference type="Pfam" id="PF12333">
    <property type="entry name" value="Ipi1_N"/>
    <property type="match status" value="1"/>
</dbReference>
<reference evidence="8 9" key="1">
    <citation type="journal article" date="2010" name="Nat. Biotechnol.">
        <title>Genome sequence of the model mushroom Schizophyllum commune.</title>
        <authorList>
            <person name="Ohm R.A."/>
            <person name="de Jong J.F."/>
            <person name="Lugones L.G."/>
            <person name="Aerts A."/>
            <person name="Kothe E."/>
            <person name="Stajich J.E."/>
            <person name="de Vries R.P."/>
            <person name="Record E."/>
            <person name="Levasseur A."/>
            <person name="Baker S.E."/>
            <person name="Bartholomew K.A."/>
            <person name="Coutinho P.M."/>
            <person name="Erdmann S."/>
            <person name="Fowler T.J."/>
            <person name="Gathman A.C."/>
            <person name="Lombard V."/>
            <person name="Henrissat B."/>
            <person name="Knabe N."/>
            <person name="Kuees U."/>
            <person name="Lilly W.W."/>
            <person name="Lindquist E."/>
            <person name="Lucas S."/>
            <person name="Magnuson J.K."/>
            <person name="Piumi F."/>
            <person name="Raudaskoski M."/>
            <person name="Salamov A."/>
            <person name="Schmutz J."/>
            <person name="Schwarze F.W.M.R."/>
            <person name="vanKuyk P.A."/>
            <person name="Horton J.S."/>
            <person name="Grigoriev I.V."/>
            <person name="Woesten H.A.B."/>
        </authorList>
    </citation>
    <scope>NUCLEOTIDE SEQUENCE [LARGE SCALE GENOMIC DNA]</scope>
    <source>
        <strain evidence="9">H4-8 / FGSC 9210</strain>
    </source>
</reference>
<accession>D8PQT0</accession>
<dbReference type="InParanoid" id="D8PQT0"/>
<dbReference type="GO" id="GO:0005634">
    <property type="term" value="C:nucleus"/>
    <property type="evidence" value="ECO:0007669"/>
    <property type="project" value="UniProtKB-SubCell"/>
</dbReference>
<dbReference type="EMBL" id="GL377302">
    <property type="protein sequence ID" value="EFJ02448.1"/>
    <property type="molecule type" value="Genomic_DNA"/>
</dbReference>
<dbReference type="SUPFAM" id="SSF48371">
    <property type="entry name" value="ARM repeat"/>
    <property type="match status" value="1"/>
</dbReference>
<dbReference type="Proteomes" id="UP000007431">
    <property type="component" value="Unassembled WGS sequence"/>
</dbReference>
<keyword evidence="5" id="KW-0698">rRNA processing</keyword>
<keyword evidence="5" id="KW-0690">Ribosome biogenesis</keyword>
<evidence type="ECO:0000256" key="3">
    <source>
        <dbReference type="ARBA" id="ARBA00006427"/>
    </source>
</evidence>
<dbReference type="STRING" id="578458.D8PQT0"/>
<proteinExistence type="inferred from homology"/>
<feature type="domain" description="Pre-rRNA-processing protein Ipi1 N-terminal" evidence="7">
    <location>
        <begin position="140"/>
        <end position="244"/>
    </location>
</feature>
<name>D8PQT0_SCHCM</name>
<comment type="subcellular location">
    <subcellularLocation>
        <location evidence="2 5">Nucleus</location>
    </subcellularLocation>
</comment>
<feature type="region of interest" description="Disordered" evidence="6">
    <location>
        <begin position="1"/>
        <end position="31"/>
    </location>
</feature>
<dbReference type="OMA" id="NLIYCEL"/>
<evidence type="ECO:0000313" key="8">
    <source>
        <dbReference type="EMBL" id="EFJ02448.1"/>
    </source>
</evidence>
<evidence type="ECO:0000256" key="5">
    <source>
        <dbReference type="RuleBase" id="RU368021"/>
    </source>
</evidence>
<comment type="subunit">
    <text evidence="5">Component of the RIX1 complex.</text>
</comment>
<keyword evidence="9" id="KW-1185">Reference proteome</keyword>
<evidence type="ECO:0000256" key="1">
    <source>
        <dbReference type="ARBA" id="ARBA00002355"/>
    </source>
</evidence>
<dbReference type="VEuPathDB" id="FungiDB:SCHCODRAFT_02744418"/>
<sequence>MPKATKRKKEKAADFSKAKLKLGKGKQAPTNAVDTSFKARSIALPNQSIAVEKDGDAPTTKRRHTLDDLLAHLKHYNAGTRRDALMGLRELLNEHSELIVPSLTSLVNACVRVIADEDASVRKALLSFMSWLIPLIPVDLLAPHASVLILFASSAQTHIFPEIRVDAVRFINLFLEYVPDAMVTGWNQGTSQPGGRVLEGYLGILSAGTKFGDNEGPMQATSTASVVLTPGSRLIILQSLSLFLKRALSLGASSDPDAPGAPFPTWYLASSFRDEDAHHKFDAALAPGLDASGQSCKKRSWIPEADKEYETFVHEYPLLDASSAQGWSIQDLDEALKSVKKLSEEASSTIDVSFVTRLARTLHATLVATYLDYAPAVFGPTGTPSETELQLVMTVVDITRTLYGAIFQSESALQKAFQDLNLYYCELASLIALATGPDASSQTRRSKKKDTLTAQTERVRTYIIQLLHGEPVAGQQLARALSPSAYTALLPTVWSLLNAPEADDVLAALLDHAISVPSKTPLKLSTVAFVGRLVLLDYEHGPTRVRGLEQQANDWIEALPRVLWEVGGSNPTLSEIIARILLRLAQRRPWARSEALLQSLRSKLAPFFIIAHPAKGKLPGPYAKLPATHRHLVLEAVAALAASNGNAKAKGRPVQAAPLTADALALLAAVDEASAGADDAIYWAHLKVGLKLGQ</sequence>
<dbReference type="InterPro" id="IPR011989">
    <property type="entry name" value="ARM-like"/>
</dbReference>
<dbReference type="PANTHER" id="PTHR16056">
    <property type="entry name" value="REGULATOR OF MICROTUBULE DYNAMICS PROTEIN"/>
    <property type="match status" value="1"/>
</dbReference>
<dbReference type="InterPro" id="IPR016024">
    <property type="entry name" value="ARM-type_fold"/>
</dbReference>
<dbReference type="GO" id="GO:0006364">
    <property type="term" value="P:rRNA processing"/>
    <property type="evidence" value="ECO:0007669"/>
    <property type="project" value="UniProtKB-UniRule"/>
</dbReference>
<keyword evidence="4 5" id="KW-0539">Nucleus</keyword>
<dbReference type="Gene3D" id="1.25.10.10">
    <property type="entry name" value="Leucine-rich Repeat Variant"/>
    <property type="match status" value="1"/>
</dbReference>
<dbReference type="GO" id="GO:0120330">
    <property type="term" value="C:rixosome complex"/>
    <property type="evidence" value="ECO:0007669"/>
    <property type="project" value="UniProtKB-UniRule"/>
</dbReference>
<dbReference type="eggNOG" id="KOG2149">
    <property type="taxonomic scope" value="Eukaryota"/>
</dbReference>
<organism evidence="9">
    <name type="scientific">Schizophyllum commune (strain H4-8 / FGSC 9210)</name>
    <name type="common">Split gill fungus</name>
    <dbReference type="NCBI Taxonomy" id="578458"/>
    <lineage>
        <taxon>Eukaryota</taxon>
        <taxon>Fungi</taxon>
        <taxon>Dikarya</taxon>
        <taxon>Basidiomycota</taxon>
        <taxon>Agaricomycotina</taxon>
        <taxon>Agaricomycetes</taxon>
        <taxon>Agaricomycetidae</taxon>
        <taxon>Agaricales</taxon>
        <taxon>Schizophyllaceae</taxon>
        <taxon>Schizophyllum</taxon>
    </lineage>
</organism>
<gene>
    <name evidence="8" type="ORF">SCHCODRAFT_80850</name>
</gene>